<dbReference type="EMBL" id="FPBL01000014">
    <property type="protein sequence ID" value="SFU79840.1"/>
    <property type="molecule type" value="Genomic_DNA"/>
</dbReference>
<name>A0A1I7J3V5_9PROT</name>
<proteinExistence type="predicted"/>
<accession>A0A1I7J3V5</accession>
<dbReference type="AlphaFoldDB" id="A0A1I7J3V5"/>
<gene>
    <name evidence="1" type="ORF">SAMN05216339_1144</name>
</gene>
<evidence type="ECO:0000313" key="1">
    <source>
        <dbReference type="EMBL" id="SFU79840.1"/>
    </source>
</evidence>
<evidence type="ECO:0000313" key="2">
    <source>
        <dbReference type="Proteomes" id="UP000183926"/>
    </source>
</evidence>
<sequence>MEDSCKGALWTSNIQATLNEVAILSDKPLLMKRAGLLADIQQRGR</sequence>
<reference evidence="1 2" key="1">
    <citation type="submission" date="2016-10" db="EMBL/GenBank/DDBJ databases">
        <authorList>
            <person name="de Groot N.N."/>
        </authorList>
    </citation>
    <scope>NUCLEOTIDE SEQUENCE [LARGE SCALE GENOMIC DNA]</scope>
    <source>
        <strain evidence="1 2">Nm24</strain>
    </source>
</reference>
<protein>
    <submittedName>
        <fullName evidence="1">Uncharacterized protein</fullName>
    </submittedName>
</protein>
<organism evidence="1 2">
    <name type="scientific">Nitrosomonas eutropha</name>
    <dbReference type="NCBI Taxonomy" id="916"/>
    <lineage>
        <taxon>Bacteria</taxon>
        <taxon>Pseudomonadati</taxon>
        <taxon>Pseudomonadota</taxon>
        <taxon>Betaproteobacteria</taxon>
        <taxon>Nitrosomonadales</taxon>
        <taxon>Nitrosomonadaceae</taxon>
        <taxon>Nitrosomonas</taxon>
    </lineage>
</organism>
<dbReference type="Proteomes" id="UP000183926">
    <property type="component" value="Unassembled WGS sequence"/>
</dbReference>